<dbReference type="InterPro" id="IPR036388">
    <property type="entry name" value="WH-like_DNA-bd_sf"/>
</dbReference>
<dbReference type="PROSITE" id="PS50042">
    <property type="entry name" value="CNMP_BINDING_3"/>
    <property type="match status" value="1"/>
</dbReference>
<name>A0A1M7D7H2_9RHOB</name>
<protein>
    <submittedName>
        <fullName evidence="6">CRP/FNR family transcriptional regulator, anaerobic regulatory protein</fullName>
    </submittedName>
</protein>
<dbReference type="Gene3D" id="1.10.10.10">
    <property type="entry name" value="Winged helix-like DNA-binding domain superfamily/Winged helix DNA-binding domain"/>
    <property type="match status" value="1"/>
</dbReference>
<evidence type="ECO:0000259" key="4">
    <source>
        <dbReference type="PROSITE" id="PS50042"/>
    </source>
</evidence>
<evidence type="ECO:0000256" key="2">
    <source>
        <dbReference type="ARBA" id="ARBA00023125"/>
    </source>
</evidence>
<accession>A0A1M7D7H2</accession>
<dbReference type="InterPro" id="IPR000595">
    <property type="entry name" value="cNMP-bd_dom"/>
</dbReference>
<dbReference type="GO" id="GO:0003677">
    <property type="term" value="F:DNA binding"/>
    <property type="evidence" value="ECO:0007669"/>
    <property type="project" value="UniProtKB-KW"/>
</dbReference>
<evidence type="ECO:0000313" key="6">
    <source>
        <dbReference type="EMBL" id="SHL75452.1"/>
    </source>
</evidence>
<dbReference type="PANTHER" id="PTHR24567:SF26">
    <property type="entry name" value="REGULATORY PROTEIN YEIL"/>
    <property type="match status" value="1"/>
</dbReference>
<keyword evidence="1" id="KW-0805">Transcription regulation</keyword>
<feature type="domain" description="HTH crp-type" evidence="5">
    <location>
        <begin position="155"/>
        <end position="235"/>
    </location>
</feature>
<evidence type="ECO:0000256" key="1">
    <source>
        <dbReference type="ARBA" id="ARBA00023015"/>
    </source>
</evidence>
<evidence type="ECO:0000256" key="3">
    <source>
        <dbReference type="ARBA" id="ARBA00023163"/>
    </source>
</evidence>
<dbReference type="PROSITE" id="PS51063">
    <property type="entry name" value="HTH_CRP_2"/>
    <property type="match status" value="1"/>
</dbReference>
<dbReference type="Pfam" id="PF00027">
    <property type="entry name" value="cNMP_binding"/>
    <property type="match status" value="1"/>
</dbReference>
<dbReference type="Gene3D" id="2.60.120.10">
    <property type="entry name" value="Jelly Rolls"/>
    <property type="match status" value="1"/>
</dbReference>
<proteinExistence type="predicted"/>
<dbReference type="InterPro" id="IPR050397">
    <property type="entry name" value="Env_Response_Regulators"/>
</dbReference>
<dbReference type="GO" id="GO:0005829">
    <property type="term" value="C:cytosol"/>
    <property type="evidence" value="ECO:0007669"/>
    <property type="project" value="TreeGrafter"/>
</dbReference>
<dbReference type="EMBL" id="FRCB01000002">
    <property type="protein sequence ID" value="SHL75452.1"/>
    <property type="molecule type" value="Genomic_DNA"/>
</dbReference>
<evidence type="ECO:0000313" key="7">
    <source>
        <dbReference type="Proteomes" id="UP000322545"/>
    </source>
</evidence>
<dbReference type="PANTHER" id="PTHR24567">
    <property type="entry name" value="CRP FAMILY TRANSCRIPTIONAL REGULATORY PROTEIN"/>
    <property type="match status" value="1"/>
</dbReference>
<dbReference type="InterPro" id="IPR018490">
    <property type="entry name" value="cNMP-bd_dom_sf"/>
</dbReference>
<dbReference type="Pfam" id="PF13545">
    <property type="entry name" value="HTH_Crp_2"/>
    <property type="match status" value="1"/>
</dbReference>
<dbReference type="Proteomes" id="UP000322545">
    <property type="component" value="Unassembled WGS sequence"/>
</dbReference>
<feature type="domain" description="Cyclic nucleotide-binding" evidence="4">
    <location>
        <begin position="24"/>
        <end position="141"/>
    </location>
</feature>
<dbReference type="AlphaFoldDB" id="A0A1M7D7H2"/>
<dbReference type="SMART" id="SM00100">
    <property type="entry name" value="cNMP"/>
    <property type="match status" value="1"/>
</dbReference>
<dbReference type="SMART" id="SM00419">
    <property type="entry name" value="HTH_CRP"/>
    <property type="match status" value="1"/>
</dbReference>
<dbReference type="CDD" id="cd00038">
    <property type="entry name" value="CAP_ED"/>
    <property type="match status" value="1"/>
</dbReference>
<dbReference type="InterPro" id="IPR036390">
    <property type="entry name" value="WH_DNA-bd_sf"/>
</dbReference>
<dbReference type="SUPFAM" id="SSF51206">
    <property type="entry name" value="cAMP-binding domain-like"/>
    <property type="match status" value="1"/>
</dbReference>
<sequence>MTVVSLQNTSQSICNECPVKDIALCHYADSATRSELCRLLHSGSFSRGQSIIMQGDTAKTLGIVTSGVVKTVFMTEDGDTQVLGLLFPGDFVGRAFEPEMRFSYEAATDVTMCSVNRRSFESLLSRSPSLEHGYLVTTLAQMDAMRSWTCLLRGRTARQRVAAYLLYRSATEDTADAYVETIGDRLVLNLRLSRIDLASLLDMTPETFCRCLHALADQGAVHVCAPHLIEVLDSARLEDLAGPSLEGLVEYPQRAVG</sequence>
<keyword evidence="3" id="KW-0804">Transcription</keyword>
<gene>
    <name evidence="6" type="ORF">SAMN05443432_102460</name>
</gene>
<dbReference type="GO" id="GO:0003700">
    <property type="term" value="F:DNA-binding transcription factor activity"/>
    <property type="evidence" value="ECO:0007669"/>
    <property type="project" value="TreeGrafter"/>
</dbReference>
<organism evidence="6 7">
    <name type="scientific">Roseovarius litoreus</name>
    <dbReference type="NCBI Taxonomy" id="1155722"/>
    <lineage>
        <taxon>Bacteria</taxon>
        <taxon>Pseudomonadati</taxon>
        <taxon>Pseudomonadota</taxon>
        <taxon>Alphaproteobacteria</taxon>
        <taxon>Rhodobacterales</taxon>
        <taxon>Roseobacteraceae</taxon>
        <taxon>Roseovarius</taxon>
    </lineage>
</organism>
<keyword evidence="2" id="KW-0238">DNA-binding</keyword>
<keyword evidence="7" id="KW-1185">Reference proteome</keyword>
<dbReference type="InterPro" id="IPR014710">
    <property type="entry name" value="RmlC-like_jellyroll"/>
</dbReference>
<dbReference type="InterPro" id="IPR012318">
    <property type="entry name" value="HTH_CRP"/>
</dbReference>
<dbReference type="SUPFAM" id="SSF46785">
    <property type="entry name" value="Winged helix' DNA-binding domain"/>
    <property type="match status" value="1"/>
</dbReference>
<evidence type="ECO:0000259" key="5">
    <source>
        <dbReference type="PROSITE" id="PS51063"/>
    </source>
</evidence>
<reference evidence="6 7" key="1">
    <citation type="submission" date="2016-11" db="EMBL/GenBank/DDBJ databases">
        <authorList>
            <person name="Varghese N."/>
            <person name="Submissions S."/>
        </authorList>
    </citation>
    <scope>NUCLEOTIDE SEQUENCE [LARGE SCALE GENOMIC DNA]</scope>
    <source>
        <strain evidence="6 7">DSM 28249</strain>
    </source>
</reference>
<dbReference type="RefSeq" id="WP_223228326.1">
    <property type="nucleotide sequence ID" value="NZ_FRCB01000002.1"/>
</dbReference>